<keyword evidence="7 8" id="KW-0472">Membrane</keyword>
<evidence type="ECO:0000256" key="8">
    <source>
        <dbReference type="SAM" id="Phobius"/>
    </source>
</evidence>
<evidence type="ECO:0000256" key="3">
    <source>
        <dbReference type="ARBA" id="ARBA00022692"/>
    </source>
</evidence>
<gene>
    <name evidence="9" type="ordered locus">Cyan7822_0837</name>
</gene>
<keyword evidence="4" id="KW-0375">Hydrogen ion transport</keyword>
<dbReference type="EMBL" id="CP002198">
    <property type="protein sequence ID" value="ADN12859.1"/>
    <property type="molecule type" value="Genomic_DNA"/>
</dbReference>
<comment type="subcellular location">
    <subcellularLocation>
        <location evidence="1">Membrane</location>
        <topology evidence="1">Multi-pass membrane protein</topology>
    </subcellularLocation>
</comment>
<dbReference type="STRING" id="497965.Cyan7822_0837"/>
<dbReference type="PANTHER" id="PTHR33650">
    <property type="entry name" value="CHLOROPLAST ENVELOPE MEMBRANE PROTEIN-RELATED"/>
    <property type="match status" value="1"/>
</dbReference>
<dbReference type="AlphaFoldDB" id="E0UCA2"/>
<dbReference type="GO" id="GO:1902600">
    <property type="term" value="P:proton transmembrane transport"/>
    <property type="evidence" value="ECO:0007669"/>
    <property type="project" value="UniProtKB-KW"/>
</dbReference>
<dbReference type="InterPro" id="IPR004282">
    <property type="entry name" value="CemA"/>
</dbReference>
<evidence type="ECO:0000256" key="7">
    <source>
        <dbReference type="ARBA" id="ARBA00023136"/>
    </source>
</evidence>
<keyword evidence="3 8" id="KW-0812">Transmembrane</keyword>
<keyword evidence="10" id="KW-1185">Reference proteome</keyword>
<evidence type="ECO:0000313" key="9">
    <source>
        <dbReference type="EMBL" id="ADN12859.1"/>
    </source>
</evidence>
<feature type="transmembrane region" description="Helical" evidence="8">
    <location>
        <begin position="284"/>
        <end position="301"/>
    </location>
</feature>
<keyword evidence="2" id="KW-0813">Transport</keyword>
<organism evidence="9 10">
    <name type="scientific">Gloeothece verrucosa (strain PCC 7822)</name>
    <name type="common">Cyanothece sp. (strain PCC 7822)</name>
    <dbReference type="NCBI Taxonomy" id="497965"/>
    <lineage>
        <taxon>Bacteria</taxon>
        <taxon>Bacillati</taxon>
        <taxon>Cyanobacteriota</taxon>
        <taxon>Cyanophyceae</taxon>
        <taxon>Oscillatoriophycideae</taxon>
        <taxon>Chroococcales</taxon>
        <taxon>Aphanothecaceae</taxon>
        <taxon>Gloeothece</taxon>
        <taxon>Gloeothece verrucosa</taxon>
    </lineage>
</organism>
<dbReference type="PANTHER" id="PTHR33650:SF2">
    <property type="entry name" value="CHLOROPLAST ENVELOPE MEMBRANE PROTEIN"/>
    <property type="match status" value="1"/>
</dbReference>
<dbReference type="Pfam" id="PF03040">
    <property type="entry name" value="CemA"/>
    <property type="match status" value="1"/>
</dbReference>
<evidence type="ECO:0000256" key="6">
    <source>
        <dbReference type="ARBA" id="ARBA00023065"/>
    </source>
</evidence>
<dbReference type="HOGENOM" id="CLU_690401_0_0_3"/>
<dbReference type="RefSeq" id="WP_013320969.1">
    <property type="nucleotide sequence ID" value="NC_014501.1"/>
</dbReference>
<dbReference type="Proteomes" id="UP000008206">
    <property type="component" value="Chromosome"/>
</dbReference>
<dbReference type="KEGG" id="cyj:Cyan7822_0837"/>
<evidence type="ECO:0000256" key="5">
    <source>
        <dbReference type="ARBA" id="ARBA00022989"/>
    </source>
</evidence>
<dbReference type="eggNOG" id="ENOG502Z8NB">
    <property type="taxonomic scope" value="Bacteria"/>
</dbReference>
<evidence type="ECO:0000256" key="4">
    <source>
        <dbReference type="ARBA" id="ARBA00022781"/>
    </source>
</evidence>
<feature type="transmembrane region" description="Helical" evidence="8">
    <location>
        <begin position="361"/>
        <end position="383"/>
    </location>
</feature>
<dbReference type="GO" id="GO:0016020">
    <property type="term" value="C:membrane"/>
    <property type="evidence" value="ECO:0007669"/>
    <property type="project" value="UniProtKB-SubCell"/>
</dbReference>
<evidence type="ECO:0000313" key="10">
    <source>
        <dbReference type="Proteomes" id="UP000008206"/>
    </source>
</evidence>
<keyword evidence="6" id="KW-0406">Ion transport</keyword>
<sequence length="403" mass="46668">MKSPSWLNRLNQWVNQGALDALDKAYSGAKTIKMFEEQYFEGNKIAPDAQKGKTLDDYFQSLLERELLQIRWHLSRFRLGNFYHPIHLGEHSAQESKILERLNFIESVIGKYRHSSETGVISQSDFSLSKTSSLKPSKLTLKTDSSVPSPWLNISEKLSSEYEQQVVQQLRNLRQERKIALRFLVLLIVVPILAQVISKNFIYSPFINEKFVDNVTLEKIEISQELTEKFLSEFSRYKEGIEIKSLLGIIPELSQEKKQELLREKAIEIGKEKAYETLNGWKNMLSDLTSLAVFTGMIYIFRPQFTILRSFISRYFLGLSDITKVFLFILLTDMFVGFHSAEGWEVILATAFEHFGLPENRNFIFLFIATIPVILDSTFKLLIFNFFTRKSPTAVALLEKMQQ</sequence>
<dbReference type="OrthoDB" id="418298at2"/>
<feature type="transmembrane region" description="Helical" evidence="8">
    <location>
        <begin position="322"/>
        <end position="341"/>
    </location>
</feature>
<accession>E0UCA2</accession>
<keyword evidence="5 8" id="KW-1133">Transmembrane helix</keyword>
<dbReference type="NCBIfam" id="NF002704">
    <property type="entry name" value="PRK02507.1-2"/>
    <property type="match status" value="1"/>
</dbReference>
<feature type="transmembrane region" description="Helical" evidence="8">
    <location>
        <begin position="179"/>
        <end position="197"/>
    </location>
</feature>
<name>E0UCA2_GLOV7</name>
<reference evidence="10" key="1">
    <citation type="journal article" date="2011" name="MBio">
        <title>Novel metabolic attributes of the genus Cyanothece, comprising a group of unicellular nitrogen-fixing Cyanobacteria.</title>
        <authorList>
            <person name="Bandyopadhyay A."/>
            <person name="Elvitigala T."/>
            <person name="Welsh E."/>
            <person name="Stockel J."/>
            <person name="Liberton M."/>
            <person name="Min H."/>
            <person name="Sherman L.A."/>
            <person name="Pakrasi H.B."/>
        </authorList>
    </citation>
    <scope>NUCLEOTIDE SEQUENCE [LARGE SCALE GENOMIC DNA]</scope>
    <source>
        <strain evidence="10">PCC 7822</strain>
    </source>
</reference>
<evidence type="ECO:0000256" key="1">
    <source>
        <dbReference type="ARBA" id="ARBA00004141"/>
    </source>
</evidence>
<proteinExistence type="predicted"/>
<protein>
    <submittedName>
        <fullName evidence="9">CemA family protein</fullName>
    </submittedName>
</protein>
<evidence type="ECO:0000256" key="2">
    <source>
        <dbReference type="ARBA" id="ARBA00022448"/>
    </source>
</evidence>